<dbReference type="CDD" id="cd05403">
    <property type="entry name" value="NT_KNTase_like"/>
    <property type="match status" value="1"/>
</dbReference>
<dbReference type="OrthoDB" id="360741at2"/>
<keyword evidence="3" id="KW-1185">Reference proteome</keyword>
<organism evidence="2 3">
    <name type="scientific">Desulforamulus ruminis (strain ATCC 23193 / DSM 2154 / NCIMB 8452 / DL)</name>
    <name type="common">Desulfotomaculum ruminis</name>
    <dbReference type="NCBI Taxonomy" id="696281"/>
    <lineage>
        <taxon>Bacteria</taxon>
        <taxon>Bacillati</taxon>
        <taxon>Bacillota</taxon>
        <taxon>Clostridia</taxon>
        <taxon>Eubacteriales</taxon>
        <taxon>Peptococcaceae</taxon>
        <taxon>Desulforamulus</taxon>
    </lineage>
</organism>
<proteinExistence type="predicted"/>
<dbReference type="Pfam" id="PF18765">
    <property type="entry name" value="Polbeta"/>
    <property type="match status" value="1"/>
</dbReference>
<dbReference type="InterPro" id="IPR041633">
    <property type="entry name" value="Polbeta"/>
</dbReference>
<sequence>MRDLNSESLTPIFKKYPDIIAVYLFGSYIEDQEHAGDIDLAVLTLNAPLSPVNLYMELYPDLAELLGPLEVDLLFLQKASLALAFEIISKGKVIYSSDDDLRTDYEYLISGRYMDFKYHLDYGYKELYETVKEDLDV</sequence>
<dbReference type="HOGENOM" id="CLU_130257_1_2_9"/>
<dbReference type="NCBIfam" id="NF047752">
    <property type="entry name" value="MntA_antitoxin"/>
    <property type="match status" value="1"/>
</dbReference>
<evidence type="ECO:0000259" key="1">
    <source>
        <dbReference type="Pfam" id="PF18765"/>
    </source>
</evidence>
<evidence type="ECO:0000313" key="2">
    <source>
        <dbReference type="EMBL" id="AEG61448.1"/>
    </source>
</evidence>
<dbReference type="InterPro" id="IPR043519">
    <property type="entry name" value="NT_sf"/>
</dbReference>
<reference evidence="2 3" key="2">
    <citation type="journal article" date="2012" name="Stand. Genomic Sci.">
        <title>Complete genome sequence of the sulfate-reducing firmicute Desulfotomaculum ruminis type strain (DL(T)).</title>
        <authorList>
            <person name="Spring S."/>
            <person name="Visser M."/>
            <person name="Lu M."/>
            <person name="Copeland A."/>
            <person name="Lapidus A."/>
            <person name="Lucas S."/>
            <person name="Cheng J.F."/>
            <person name="Han C."/>
            <person name="Tapia R."/>
            <person name="Goodwin L.A."/>
            <person name="Pitluck S."/>
            <person name="Ivanova N."/>
            <person name="Land M."/>
            <person name="Hauser L."/>
            <person name="Larimer F."/>
            <person name="Rohde M."/>
            <person name="Goker M."/>
            <person name="Detter J.C."/>
            <person name="Kyrpides N.C."/>
            <person name="Woyke T."/>
            <person name="Schaap P.J."/>
            <person name="Plugge C.M."/>
            <person name="Muyzer G."/>
            <person name="Kuever J."/>
            <person name="Pereira I.A."/>
            <person name="Parshina S.N."/>
            <person name="Bernier-Latmani R."/>
            <person name="Stams A.J."/>
            <person name="Klenk H.P."/>
        </authorList>
    </citation>
    <scope>NUCLEOTIDE SEQUENCE [LARGE SCALE GENOMIC DNA]</scope>
    <source>
        <strain evidence="3">ATCC 23193 / DSM 2154 / NCIB 8452 / DL</strain>
    </source>
</reference>
<dbReference type="SUPFAM" id="SSF81301">
    <property type="entry name" value="Nucleotidyltransferase"/>
    <property type="match status" value="1"/>
</dbReference>
<gene>
    <name evidence="2" type="ordered locus">Desru_3242</name>
</gene>
<dbReference type="KEGG" id="dru:Desru_3242"/>
<dbReference type="PANTHER" id="PTHR43852">
    <property type="entry name" value="NUCLEOTIDYLTRANSFERASE"/>
    <property type="match status" value="1"/>
</dbReference>
<dbReference type="RefSeq" id="WP_013843194.1">
    <property type="nucleotide sequence ID" value="NC_015589.1"/>
</dbReference>
<dbReference type="Proteomes" id="UP000009234">
    <property type="component" value="Chromosome"/>
</dbReference>
<reference evidence="3" key="1">
    <citation type="submission" date="2011-05" db="EMBL/GenBank/DDBJ databases">
        <title>Complete sequence of Desulfotomaculum ruminis DSM 2154.</title>
        <authorList>
            <person name="Lucas S."/>
            <person name="Copeland A."/>
            <person name="Lapidus A."/>
            <person name="Cheng J.-F."/>
            <person name="Goodwin L."/>
            <person name="Pitluck S."/>
            <person name="Lu M."/>
            <person name="Detter J.C."/>
            <person name="Han C."/>
            <person name="Tapia R."/>
            <person name="Land M."/>
            <person name="Hauser L."/>
            <person name="Kyrpides N."/>
            <person name="Ivanova N."/>
            <person name="Mikhailova N."/>
            <person name="Pagani I."/>
            <person name="Stams A.J.M."/>
            <person name="Plugge C.M."/>
            <person name="Muyzer G."/>
            <person name="Kuever J."/>
            <person name="Parshina S.N."/>
            <person name="Ivanova A.E."/>
            <person name="Nazina T.N."/>
            <person name="Brambilla E."/>
            <person name="Spring S."/>
            <person name="Klenk H.-P."/>
            <person name="Woyke T."/>
        </authorList>
    </citation>
    <scope>NUCLEOTIDE SEQUENCE [LARGE SCALE GENOMIC DNA]</scope>
    <source>
        <strain evidence="3">ATCC 23193 / DSM 2154 / NCIB 8452 / DL</strain>
    </source>
</reference>
<dbReference type="EMBL" id="CP002780">
    <property type="protein sequence ID" value="AEG61448.1"/>
    <property type="molecule type" value="Genomic_DNA"/>
</dbReference>
<evidence type="ECO:0000313" key="3">
    <source>
        <dbReference type="Proteomes" id="UP000009234"/>
    </source>
</evidence>
<dbReference type="InterPro" id="IPR052930">
    <property type="entry name" value="TA_antitoxin_MntA"/>
</dbReference>
<name>F6DVI8_DESRL</name>
<dbReference type="eggNOG" id="COG1669">
    <property type="taxonomic scope" value="Bacteria"/>
</dbReference>
<feature type="domain" description="Polymerase beta nucleotidyltransferase" evidence="1">
    <location>
        <begin position="7"/>
        <end position="99"/>
    </location>
</feature>
<dbReference type="AlphaFoldDB" id="F6DVI8"/>
<accession>F6DVI8</accession>
<protein>
    <submittedName>
        <fullName evidence="2">DNA polymerase beta domain protein region</fullName>
    </submittedName>
</protein>
<dbReference type="PANTHER" id="PTHR43852:SF3">
    <property type="entry name" value="NUCLEOTIDYLTRANSFERASE"/>
    <property type="match status" value="1"/>
</dbReference>
<dbReference type="Gene3D" id="3.30.460.10">
    <property type="entry name" value="Beta Polymerase, domain 2"/>
    <property type="match status" value="1"/>
</dbReference>
<dbReference type="STRING" id="696281.Desru_3242"/>